<protein>
    <recommendedName>
        <fullName evidence="1">DUF7352 domain-containing protein</fullName>
    </recommendedName>
</protein>
<evidence type="ECO:0000313" key="4">
    <source>
        <dbReference type="EMBL" id="CAB5225633.1"/>
    </source>
</evidence>
<dbReference type="Pfam" id="PF24043">
    <property type="entry name" value="DUF7352"/>
    <property type="match status" value="1"/>
</dbReference>
<dbReference type="InterPro" id="IPR055776">
    <property type="entry name" value="DUF7352"/>
</dbReference>
<organism evidence="3">
    <name type="scientific">uncultured Caudovirales phage</name>
    <dbReference type="NCBI Taxonomy" id="2100421"/>
    <lineage>
        <taxon>Viruses</taxon>
        <taxon>Duplodnaviria</taxon>
        <taxon>Heunggongvirae</taxon>
        <taxon>Uroviricota</taxon>
        <taxon>Caudoviricetes</taxon>
        <taxon>Peduoviridae</taxon>
        <taxon>Maltschvirus</taxon>
        <taxon>Maltschvirus maltsch</taxon>
    </lineage>
</organism>
<accession>A0A6J5NGR6</accession>
<reference evidence="3" key="1">
    <citation type="submission" date="2020-04" db="EMBL/GenBank/DDBJ databases">
        <authorList>
            <person name="Chiriac C."/>
            <person name="Salcher M."/>
            <person name="Ghai R."/>
            <person name="Kavagutti S V."/>
        </authorList>
    </citation>
    <scope>NUCLEOTIDE SEQUENCE</scope>
</reference>
<gene>
    <name evidence="2" type="ORF">UFOVP590_28</name>
    <name evidence="3" type="ORF">UFOVP685_56</name>
    <name evidence="4" type="ORF">UFOVP750_57</name>
</gene>
<name>A0A6J5NGR6_9CAUD</name>
<feature type="domain" description="DUF7352" evidence="1">
    <location>
        <begin position="1"/>
        <end position="88"/>
    </location>
</feature>
<proteinExistence type="predicted"/>
<sequence>MEGYIFKYEIPITDEIIAMEIPDNYALCHVGQQDGKLFMWCAVDIHAKLVKRRFKIVGTGHKIVGIESLFFLRTIQMPNGLVWHLFEVSGL</sequence>
<dbReference type="EMBL" id="LR796557">
    <property type="protein sequence ID" value="CAB4151653.1"/>
    <property type="molecule type" value="Genomic_DNA"/>
</dbReference>
<evidence type="ECO:0000259" key="1">
    <source>
        <dbReference type="Pfam" id="PF24043"/>
    </source>
</evidence>
<dbReference type="EMBL" id="LR798345">
    <property type="protein sequence ID" value="CAB5225633.1"/>
    <property type="molecule type" value="Genomic_DNA"/>
</dbReference>
<evidence type="ECO:0000313" key="2">
    <source>
        <dbReference type="EMBL" id="CAB4151653.1"/>
    </source>
</evidence>
<evidence type="ECO:0000313" key="3">
    <source>
        <dbReference type="EMBL" id="CAB4157912.1"/>
    </source>
</evidence>
<dbReference type="EMBL" id="LR796656">
    <property type="protein sequence ID" value="CAB4157912.1"/>
    <property type="molecule type" value="Genomic_DNA"/>
</dbReference>